<feature type="domain" description="Methyltransferase type 12" evidence="1">
    <location>
        <begin position="34"/>
        <end position="131"/>
    </location>
</feature>
<dbReference type="SUPFAM" id="SSF53335">
    <property type="entry name" value="S-adenosyl-L-methionine-dependent methyltransferases"/>
    <property type="match status" value="1"/>
</dbReference>
<dbReference type="CDD" id="cd02440">
    <property type="entry name" value="AdoMet_MTases"/>
    <property type="match status" value="1"/>
</dbReference>
<dbReference type="InterPro" id="IPR013217">
    <property type="entry name" value="Methyltransf_12"/>
</dbReference>
<dbReference type="GO" id="GO:0032259">
    <property type="term" value="P:methylation"/>
    <property type="evidence" value="ECO:0007669"/>
    <property type="project" value="UniProtKB-KW"/>
</dbReference>
<dbReference type="KEGG" id="hhk:HH1059_12800"/>
<evidence type="ECO:0000313" key="3">
    <source>
        <dbReference type="Proteomes" id="UP000218890"/>
    </source>
</evidence>
<dbReference type="Gene3D" id="3.40.50.150">
    <property type="entry name" value="Vaccinia Virus protein VP39"/>
    <property type="match status" value="1"/>
</dbReference>
<dbReference type="Pfam" id="PF08242">
    <property type="entry name" value="Methyltransf_12"/>
    <property type="match status" value="1"/>
</dbReference>
<reference evidence="2" key="1">
    <citation type="submission" date="2016-02" db="EMBL/GenBank/DDBJ databases">
        <title>Halorhodospira halochloris DSM-1059 complete genome, version 2.</title>
        <authorList>
            <person name="Tsukatani Y."/>
        </authorList>
    </citation>
    <scope>NUCLEOTIDE SEQUENCE</scope>
    <source>
        <strain evidence="2">DSM 1059</strain>
    </source>
</reference>
<evidence type="ECO:0000259" key="1">
    <source>
        <dbReference type="Pfam" id="PF08242"/>
    </source>
</evidence>
<sequence length="204" mass="22904">MRIRAWLYDKFLLGLTGGWYAEVIERLPDGVKLLDVGIGTAGALLANGERVAAKDLHITGIDIDSDYIACARERLRGSGLEDRIDLRLESIYDHQGGPYAAVYFSASFMILPEPEKALRHCMDLLSEGGRIFFTQTIQNKPSRWLERFKPLLGRLTSIEFGRVTYEQEFRNQIQAAGLELETFTALDTRGTQSYCLAVARPKTG</sequence>
<dbReference type="EMBL" id="AP017372">
    <property type="protein sequence ID" value="BAU57987.1"/>
    <property type="molecule type" value="Genomic_DNA"/>
</dbReference>
<keyword evidence="2" id="KW-0808">Transferase</keyword>
<dbReference type="InterPro" id="IPR029063">
    <property type="entry name" value="SAM-dependent_MTases_sf"/>
</dbReference>
<dbReference type="GO" id="GO:0008168">
    <property type="term" value="F:methyltransferase activity"/>
    <property type="evidence" value="ECO:0007669"/>
    <property type="project" value="UniProtKB-KW"/>
</dbReference>
<dbReference type="AlphaFoldDB" id="A0A110B5R6"/>
<dbReference type="Proteomes" id="UP000218890">
    <property type="component" value="Chromosome"/>
</dbReference>
<keyword evidence="3" id="KW-1185">Reference proteome</keyword>
<evidence type="ECO:0000313" key="2">
    <source>
        <dbReference type="EMBL" id="BAU57987.1"/>
    </source>
</evidence>
<organism evidence="2 3">
    <name type="scientific">Halorhodospira halochloris</name>
    <name type="common">Ectothiorhodospira halochloris</name>
    <dbReference type="NCBI Taxonomy" id="1052"/>
    <lineage>
        <taxon>Bacteria</taxon>
        <taxon>Pseudomonadati</taxon>
        <taxon>Pseudomonadota</taxon>
        <taxon>Gammaproteobacteria</taxon>
        <taxon>Chromatiales</taxon>
        <taxon>Ectothiorhodospiraceae</taxon>
        <taxon>Halorhodospira</taxon>
    </lineage>
</organism>
<gene>
    <name evidence="2" type="ORF">HH1059_12800</name>
</gene>
<proteinExistence type="predicted"/>
<keyword evidence="2" id="KW-0489">Methyltransferase</keyword>
<protein>
    <submittedName>
        <fullName evidence="2">Methyltransferase type 12</fullName>
    </submittedName>
</protein>
<accession>A0A110B5R6</accession>
<name>A0A110B5R6_HALHR</name>